<protein>
    <submittedName>
        <fullName evidence="10">M14 family zinc carboxypeptidase</fullName>
    </submittedName>
</protein>
<evidence type="ECO:0000256" key="8">
    <source>
        <dbReference type="SAM" id="MobiDB-lite"/>
    </source>
</evidence>
<dbReference type="AlphaFoldDB" id="A0A9X3S7E3"/>
<evidence type="ECO:0000256" key="6">
    <source>
        <dbReference type="ARBA" id="ARBA00023049"/>
    </source>
</evidence>
<evidence type="ECO:0000256" key="3">
    <source>
        <dbReference type="ARBA" id="ARBA00022670"/>
    </source>
</evidence>
<dbReference type="GO" id="GO:0005615">
    <property type="term" value="C:extracellular space"/>
    <property type="evidence" value="ECO:0007669"/>
    <property type="project" value="TreeGrafter"/>
</dbReference>
<evidence type="ECO:0000256" key="7">
    <source>
        <dbReference type="PROSITE-ProRule" id="PRU01379"/>
    </source>
</evidence>
<sequence length="972" mass="102281">MIALTAVALAVPQTADASTVLDTRVTATGSAATPCQQALRRGAPGVVTRPVLVPGAGQVTVRLDGDRGDWDVALFGADGLVAAGASADAREVTTGWALERATLTVQACRRSGASDAALDVDFTPLTGDAATARANAPSLVSVRTPTRADKARLLALGLDMTEHGGRESLGVVLHGAADEAALRSAGFEWRVLVGDLVAKSARDAAAPAVATTLPSGRTSYRTLADYESELKTLAAQNPNLVRLFALPNKTWGGKEVLGIDIAEHVAVNDGRPSFLNMGVHHAREWPAGELTMEWAYELINGYKAGDARATRIVQQSRNLVVPIVNPDGFEGSRSVGMADGRDEAVEDTIYIVSSPGEYRRKNCRVGDTQTAFCPISLGLAENGVDPNRNYAQFWGGPGSDSNPLTQTYRGPAPFSEPESRNIQWLVTRNQVTTLITNHTTAGLVLRAPGLAAAGDPIDEHRGYKALGDDMARENGYFSQKSYELYDTTGTTEDWSYNATGGYGFTFELYCGAPNYDTGDCDDPAFHPRYATMAKEWDGTSAQADHGGYDGKGNREAYYLAAESTIDTARHSVLEGTAPAGATLRLTKSFKTDTFQGASQVDDHLETTLDVGASGTFRWHVNPSTRPIVAKATGSPQTGPPSAPQNAAGGPTSTAVGAYADHAFTVPAGGNNASAVFRVQWATPVSDWDIEVFADTNANGTVDSGDPSVGSSGQATTDFEQVTVAQPAGAYVLRVANYAALESYTATVTYTAPEPYQPGAVERYTLTCEVGGAVVKTSEVVVDRGQVLAVSPCPALQSKVFVEDKPPVPTTPCAKASSVAVKPSGRGLTVGGTASLFRIASGRTVSGEKLVARFPNRWSKAAKDGYYVVRGAGTPIALRRSGGKFRVLSAFERGAACDGVKAFKLSSPVFGGTANRALKVAYTGGPAKLTVLRGNTVIKRATGSFTLRAKARGEYRVKLVAEGVTTTLTSRRL</sequence>
<evidence type="ECO:0000256" key="1">
    <source>
        <dbReference type="ARBA" id="ARBA00001947"/>
    </source>
</evidence>
<dbReference type="Pfam" id="PF00246">
    <property type="entry name" value="Peptidase_M14"/>
    <property type="match status" value="1"/>
</dbReference>
<dbReference type="SMART" id="SM00631">
    <property type="entry name" value="Zn_pept"/>
    <property type="match status" value="1"/>
</dbReference>
<dbReference type="PROSITE" id="PS52035">
    <property type="entry name" value="PEPTIDASE_M14"/>
    <property type="match status" value="1"/>
</dbReference>
<feature type="region of interest" description="Disordered" evidence="8">
    <location>
        <begin position="627"/>
        <end position="653"/>
    </location>
</feature>
<evidence type="ECO:0000256" key="2">
    <source>
        <dbReference type="ARBA" id="ARBA00005988"/>
    </source>
</evidence>
<organism evidence="10 11">
    <name type="scientific">Solirubrobacter phytolaccae</name>
    <dbReference type="NCBI Taxonomy" id="1404360"/>
    <lineage>
        <taxon>Bacteria</taxon>
        <taxon>Bacillati</taxon>
        <taxon>Actinomycetota</taxon>
        <taxon>Thermoleophilia</taxon>
        <taxon>Solirubrobacterales</taxon>
        <taxon>Solirubrobacteraceae</taxon>
        <taxon>Solirubrobacter</taxon>
    </lineage>
</organism>
<proteinExistence type="inferred from homology"/>
<dbReference type="RefSeq" id="WP_270024478.1">
    <property type="nucleotide sequence ID" value="NZ_JAPDDP010000010.1"/>
</dbReference>
<dbReference type="EMBL" id="JAPDDP010000010">
    <property type="protein sequence ID" value="MDA0180168.1"/>
    <property type="molecule type" value="Genomic_DNA"/>
</dbReference>
<comment type="caution">
    <text evidence="10">The sequence shown here is derived from an EMBL/GenBank/DDBJ whole genome shotgun (WGS) entry which is preliminary data.</text>
</comment>
<dbReference type="GO" id="GO:0004181">
    <property type="term" value="F:metallocarboxypeptidase activity"/>
    <property type="evidence" value="ECO:0007669"/>
    <property type="project" value="InterPro"/>
</dbReference>
<gene>
    <name evidence="10" type="ORF">OJ997_07670</name>
</gene>
<evidence type="ECO:0000256" key="4">
    <source>
        <dbReference type="ARBA" id="ARBA00022801"/>
    </source>
</evidence>
<accession>A0A9X3S7E3</accession>
<keyword evidence="3" id="KW-0645">Protease</keyword>
<dbReference type="GO" id="GO:0008270">
    <property type="term" value="F:zinc ion binding"/>
    <property type="evidence" value="ECO:0007669"/>
    <property type="project" value="InterPro"/>
</dbReference>
<dbReference type="GO" id="GO:0006508">
    <property type="term" value="P:proteolysis"/>
    <property type="evidence" value="ECO:0007669"/>
    <property type="project" value="UniProtKB-KW"/>
</dbReference>
<evidence type="ECO:0000259" key="9">
    <source>
        <dbReference type="PROSITE" id="PS52035"/>
    </source>
</evidence>
<keyword evidence="5" id="KW-0862">Zinc</keyword>
<dbReference type="Gene3D" id="3.40.630.10">
    <property type="entry name" value="Zn peptidases"/>
    <property type="match status" value="1"/>
</dbReference>
<dbReference type="InterPro" id="IPR000834">
    <property type="entry name" value="Peptidase_M14"/>
</dbReference>
<dbReference type="SUPFAM" id="SSF53187">
    <property type="entry name" value="Zn-dependent exopeptidases"/>
    <property type="match status" value="1"/>
</dbReference>
<dbReference type="PANTHER" id="PTHR11705:SF143">
    <property type="entry name" value="SLL0236 PROTEIN"/>
    <property type="match status" value="1"/>
</dbReference>
<feature type="domain" description="Peptidase M14" evidence="9">
    <location>
        <begin position="219"/>
        <end position="539"/>
    </location>
</feature>
<keyword evidence="11" id="KW-1185">Reference proteome</keyword>
<dbReference type="PANTHER" id="PTHR11705">
    <property type="entry name" value="PROTEASE FAMILY M14 CARBOXYPEPTIDASE A,B"/>
    <property type="match status" value="1"/>
</dbReference>
<dbReference type="Proteomes" id="UP001147653">
    <property type="component" value="Unassembled WGS sequence"/>
</dbReference>
<evidence type="ECO:0000313" key="11">
    <source>
        <dbReference type="Proteomes" id="UP001147653"/>
    </source>
</evidence>
<evidence type="ECO:0000313" key="10">
    <source>
        <dbReference type="EMBL" id="MDA0180168.1"/>
    </source>
</evidence>
<evidence type="ECO:0000256" key="5">
    <source>
        <dbReference type="ARBA" id="ARBA00022833"/>
    </source>
</evidence>
<dbReference type="Gene3D" id="2.60.120.380">
    <property type="match status" value="1"/>
</dbReference>
<comment type="cofactor">
    <cofactor evidence="1">
        <name>Zn(2+)</name>
        <dbReference type="ChEBI" id="CHEBI:29105"/>
    </cofactor>
</comment>
<feature type="active site" description="Proton donor/acceptor" evidence="7">
    <location>
        <position position="507"/>
    </location>
</feature>
<keyword evidence="4" id="KW-0378">Hydrolase</keyword>
<name>A0A9X3S7E3_9ACTN</name>
<keyword evidence="6" id="KW-0482">Metalloprotease</keyword>
<comment type="similarity">
    <text evidence="2 7">Belongs to the peptidase M14 family.</text>
</comment>
<reference evidence="10" key="1">
    <citation type="submission" date="2022-10" db="EMBL/GenBank/DDBJ databases">
        <title>The WGS of Solirubrobacter phytolaccae KCTC 29190.</title>
        <authorList>
            <person name="Jiang Z."/>
        </authorList>
    </citation>
    <scope>NUCLEOTIDE SEQUENCE</scope>
    <source>
        <strain evidence="10">KCTC 29190</strain>
    </source>
</reference>
<keyword evidence="10" id="KW-0121">Carboxypeptidase</keyword>